<dbReference type="Pfam" id="PF16916">
    <property type="entry name" value="ZT_dimer"/>
    <property type="match status" value="1"/>
</dbReference>
<sequence length="312" mass="33483">MDRVRAMRRVGLVALGVNLLLVLTKGIVWYQSGSLAVGSEAVNSLADVGYSLVVATGLYVTTQPPDTEHPHGHERIEPFVSLFVAVVIFVVGGLILWRSANSLLTGEIAVATGPWAVAVLAFAGGTKFLFYRYCLRLGQTHNSPAVIATAKDNRNDVLTAGAALVGVAGAQAGMPVLDPLAAAVVAVGIVYSGLEIVYDNLDYLVGGAPPEELRCDIVHRAITHPDVEGVHDVVAHYVGPEIDVSLHIEVEGDHTVLEAHDIESDVVERIRDIPEVDDVFVHVDPRELGEWKEDDEASRLAELSDEYTDGRS</sequence>
<comment type="similarity">
    <text evidence="2">Belongs to the cation diffusion facilitator (CDF) transporter (TC 2.A.4) family.</text>
</comment>
<reference evidence="11 12" key="1">
    <citation type="journal article" date="2014" name="Int. J. Syst. Evol. Microbiol.">
        <title>Complete genome sequence of Corynebacterium casei LMG S-19264T (=DSM 44701T), isolated from a smear-ripened cheese.</title>
        <authorList>
            <consortium name="US DOE Joint Genome Institute (JGI-PGF)"/>
            <person name="Walter F."/>
            <person name="Albersmeier A."/>
            <person name="Kalinowski J."/>
            <person name="Ruckert C."/>
        </authorList>
    </citation>
    <scope>NUCLEOTIDE SEQUENCE [LARGE SCALE GENOMIC DNA]</scope>
    <source>
        <strain evidence="11 12">IBRC-M 10912</strain>
    </source>
</reference>
<evidence type="ECO:0000256" key="7">
    <source>
        <dbReference type="SAM" id="MobiDB-lite"/>
    </source>
</evidence>
<protein>
    <submittedName>
        <fullName evidence="11">Cation diffusion facilitator family transporter</fullName>
    </submittedName>
</protein>
<dbReference type="NCBIfam" id="TIGR01297">
    <property type="entry name" value="CDF"/>
    <property type="match status" value="1"/>
</dbReference>
<dbReference type="FunFam" id="1.20.1510.10:FF:000006">
    <property type="entry name" value="Divalent cation efflux transporter"/>
    <property type="match status" value="1"/>
</dbReference>
<dbReference type="GeneID" id="71854141"/>
<dbReference type="EMBL" id="JBHSDJ010000126">
    <property type="protein sequence ID" value="MFC4248676.1"/>
    <property type="molecule type" value="Genomic_DNA"/>
</dbReference>
<dbReference type="InterPro" id="IPR027470">
    <property type="entry name" value="Cation_efflux_CTD"/>
</dbReference>
<evidence type="ECO:0000256" key="4">
    <source>
        <dbReference type="ARBA" id="ARBA00022692"/>
    </source>
</evidence>
<feature type="transmembrane region" description="Helical" evidence="8">
    <location>
        <begin position="79"/>
        <end position="97"/>
    </location>
</feature>
<dbReference type="InterPro" id="IPR050291">
    <property type="entry name" value="CDF_Transporter"/>
</dbReference>
<dbReference type="SUPFAM" id="SSF160240">
    <property type="entry name" value="Cation efflux protein cytoplasmic domain-like"/>
    <property type="match status" value="1"/>
</dbReference>
<evidence type="ECO:0000256" key="8">
    <source>
        <dbReference type="SAM" id="Phobius"/>
    </source>
</evidence>
<dbReference type="PANTHER" id="PTHR43840:SF15">
    <property type="entry name" value="MITOCHONDRIAL METAL TRANSPORTER 1-RELATED"/>
    <property type="match status" value="1"/>
</dbReference>
<comment type="subcellular location">
    <subcellularLocation>
        <location evidence="1">Membrane</location>
        <topology evidence="1">Multi-pass membrane protein</topology>
    </subcellularLocation>
</comment>
<dbReference type="AlphaFoldDB" id="A0ABD5P2Z2"/>
<keyword evidence="3" id="KW-0813">Transport</keyword>
<keyword evidence="4 8" id="KW-0812">Transmembrane</keyword>
<feature type="domain" description="Cation efflux protein cytoplasmic" evidence="10">
    <location>
        <begin position="209"/>
        <end position="285"/>
    </location>
</feature>
<feature type="domain" description="Cation efflux protein transmembrane" evidence="9">
    <location>
        <begin position="12"/>
        <end position="205"/>
    </location>
</feature>
<accession>A0ABD5P2Z2</accession>
<evidence type="ECO:0000313" key="11">
    <source>
        <dbReference type="EMBL" id="MFC4248676.1"/>
    </source>
</evidence>
<feature type="region of interest" description="Disordered" evidence="7">
    <location>
        <begin position="292"/>
        <end position="312"/>
    </location>
</feature>
<dbReference type="PANTHER" id="PTHR43840">
    <property type="entry name" value="MITOCHONDRIAL METAL TRANSPORTER 1-RELATED"/>
    <property type="match status" value="1"/>
</dbReference>
<evidence type="ECO:0000313" key="12">
    <source>
        <dbReference type="Proteomes" id="UP001595821"/>
    </source>
</evidence>
<evidence type="ECO:0000256" key="6">
    <source>
        <dbReference type="ARBA" id="ARBA00023136"/>
    </source>
</evidence>
<dbReference type="RefSeq" id="WP_246966233.1">
    <property type="nucleotide sequence ID" value="NZ_CP095397.1"/>
</dbReference>
<name>A0ABD5P2Z2_9EURY</name>
<evidence type="ECO:0000256" key="1">
    <source>
        <dbReference type="ARBA" id="ARBA00004141"/>
    </source>
</evidence>
<feature type="transmembrane region" description="Helical" evidence="8">
    <location>
        <begin position="12"/>
        <end position="30"/>
    </location>
</feature>
<dbReference type="InterPro" id="IPR058533">
    <property type="entry name" value="Cation_efflux_TM"/>
</dbReference>
<dbReference type="Proteomes" id="UP001595821">
    <property type="component" value="Unassembled WGS sequence"/>
</dbReference>
<proteinExistence type="inferred from homology"/>
<dbReference type="InterPro" id="IPR002524">
    <property type="entry name" value="Cation_efflux"/>
</dbReference>
<evidence type="ECO:0000259" key="9">
    <source>
        <dbReference type="Pfam" id="PF01545"/>
    </source>
</evidence>
<evidence type="ECO:0000256" key="2">
    <source>
        <dbReference type="ARBA" id="ARBA00008114"/>
    </source>
</evidence>
<dbReference type="SUPFAM" id="SSF161111">
    <property type="entry name" value="Cation efflux protein transmembrane domain-like"/>
    <property type="match status" value="1"/>
</dbReference>
<comment type="caution">
    <text evidence="11">The sequence shown here is derived from an EMBL/GenBank/DDBJ whole genome shotgun (WGS) entry which is preliminary data.</text>
</comment>
<keyword evidence="5 8" id="KW-1133">Transmembrane helix</keyword>
<keyword evidence="6 8" id="KW-0472">Membrane</keyword>
<dbReference type="Gene3D" id="3.30.70.1350">
    <property type="entry name" value="Cation efflux protein, cytoplasmic domain"/>
    <property type="match status" value="1"/>
</dbReference>
<dbReference type="Gene3D" id="1.20.1510.10">
    <property type="entry name" value="Cation efflux protein transmembrane domain"/>
    <property type="match status" value="1"/>
</dbReference>
<dbReference type="InterPro" id="IPR036837">
    <property type="entry name" value="Cation_efflux_CTD_sf"/>
</dbReference>
<feature type="transmembrane region" description="Helical" evidence="8">
    <location>
        <begin position="109"/>
        <end position="131"/>
    </location>
</feature>
<organism evidence="11 12">
    <name type="scientific">Natribaculum luteum</name>
    <dbReference type="NCBI Taxonomy" id="1586232"/>
    <lineage>
        <taxon>Archaea</taxon>
        <taxon>Methanobacteriati</taxon>
        <taxon>Methanobacteriota</taxon>
        <taxon>Stenosarchaea group</taxon>
        <taxon>Halobacteria</taxon>
        <taxon>Halobacteriales</taxon>
        <taxon>Natrialbaceae</taxon>
        <taxon>Natribaculum</taxon>
    </lineage>
</organism>
<gene>
    <name evidence="11" type="ORF">ACFOZ7_17385</name>
</gene>
<dbReference type="Pfam" id="PF01545">
    <property type="entry name" value="Cation_efflux"/>
    <property type="match status" value="1"/>
</dbReference>
<dbReference type="GO" id="GO:0016020">
    <property type="term" value="C:membrane"/>
    <property type="evidence" value="ECO:0007669"/>
    <property type="project" value="UniProtKB-SubCell"/>
</dbReference>
<feature type="compositionally biased region" description="Acidic residues" evidence="7">
    <location>
        <begin position="303"/>
        <end position="312"/>
    </location>
</feature>
<evidence type="ECO:0000256" key="5">
    <source>
        <dbReference type="ARBA" id="ARBA00022989"/>
    </source>
</evidence>
<evidence type="ECO:0000259" key="10">
    <source>
        <dbReference type="Pfam" id="PF16916"/>
    </source>
</evidence>
<dbReference type="InterPro" id="IPR027469">
    <property type="entry name" value="Cation_efflux_TMD_sf"/>
</dbReference>
<evidence type="ECO:0000256" key="3">
    <source>
        <dbReference type="ARBA" id="ARBA00022448"/>
    </source>
</evidence>